<keyword evidence="6" id="KW-0663">Pyridoxal phosphate</keyword>
<dbReference type="InterPro" id="IPR004839">
    <property type="entry name" value="Aminotransferase_I/II_large"/>
</dbReference>
<comment type="similarity">
    <text evidence="2">Belongs to the class-I pyridoxal-phosphate-dependent aminotransferase family.</text>
</comment>
<evidence type="ECO:0000256" key="1">
    <source>
        <dbReference type="ARBA" id="ARBA00001933"/>
    </source>
</evidence>
<evidence type="ECO:0000256" key="6">
    <source>
        <dbReference type="ARBA" id="ARBA00022898"/>
    </source>
</evidence>
<dbReference type="OrthoDB" id="9802328at2"/>
<dbReference type="GO" id="GO:0008483">
    <property type="term" value="F:transaminase activity"/>
    <property type="evidence" value="ECO:0007669"/>
    <property type="project" value="UniProtKB-KW"/>
</dbReference>
<organism evidence="8 9">
    <name type="scientific">Robertmurraya siralis</name>
    <dbReference type="NCBI Taxonomy" id="77777"/>
    <lineage>
        <taxon>Bacteria</taxon>
        <taxon>Bacillati</taxon>
        <taxon>Bacillota</taxon>
        <taxon>Bacilli</taxon>
        <taxon>Bacillales</taxon>
        <taxon>Bacillaceae</taxon>
        <taxon>Robertmurraya</taxon>
    </lineage>
</organism>
<sequence length="394" mass="44671">MDYSFSEQTKHFKSSAVRDILSVIQQGNVISFAGGLPSDDFFPIEAVQSAYEKVFASGRSSLQYGLTEGFTPLREAIQTVMTKKGITSTVEKTLLTTGSQQVIDLFSRIMLAEGDVVLTEDPTYLAALQVFRSYGAKVIAVKGDENGMDPHDLEEKMRVYQPKFVYIVPTFSNPEAKIWSTERRQKLVELCYQYHVLTLEDDPYGELNFTNDTFEPIASFDEKGSHILYTSTFSKTVVPGLRTGWVTGPDEVIAMMSQAKQMTDLHSSSIDQQALFYIMRDFDLQSHIETLRKEYYIRMTIMRDFLNKLDRGLFKWKEPKGGMFMWIEGDEKLDATSLLGEAVKNGVAYVPGTPFYVNEPKLNTFRLNFSHSTPDNIKLGMDRLVSVLTRQVTV</sequence>
<gene>
    <name evidence="8" type="ORF">J27TS8_09900</name>
</gene>
<dbReference type="InterPro" id="IPR015424">
    <property type="entry name" value="PyrdxlP-dep_Trfase"/>
</dbReference>
<dbReference type="EMBL" id="BORC01000001">
    <property type="protein sequence ID" value="GIN60997.1"/>
    <property type="molecule type" value="Genomic_DNA"/>
</dbReference>
<evidence type="ECO:0000313" key="9">
    <source>
        <dbReference type="Proteomes" id="UP000682111"/>
    </source>
</evidence>
<dbReference type="SUPFAM" id="SSF53383">
    <property type="entry name" value="PLP-dependent transferases"/>
    <property type="match status" value="1"/>
</dbReference>
<dbReference type="PANTHER" id="PTHR42790">
    <property type="entry name" value="AMINOTRANSFERASE"/>
    <property type="match status" value="1"/>
</dbReference>
<dbReference type="CDD" id="cd00609">
    <property type="entry name" value="AAT_like"/>
    <property type="match status" value="1"/>
</dbReference>
<protein>
    <submittedName>
        <fullName evidence="8">Aminotransferase</fullName>
    </submittedName>
</protein>
<evidence type="ECO:0000256" key="5">
    <source>
        <dbReference type="ARBA" id="ARBA00022679"/>
    </source>
</evidence>
<keyword evidence="4 8" id="KW-0032">Aminotransferase</keyword>
<accession>A0A920BT79</accession>
<evidence type="ECO:0000256" key="3">
    <source>
        <dbReference type="ARBA" id="ARBA00011738"/>
    </source>
</evidence>
<evidence type="ECO:0000259" key="7">
    <source>
        <dbReference type="Pfam" id="PF00155"/>
    </source>
</evidence>
<dbReference type="Gene3D" id="3.40.640.10">
    <property type="entry name" value="Type I PLP-dependent aspartate aminotransferase-like (Major domain)"/>
    <property type="match status" value="1"/>
</dbReference>
<dbReference type="InterPro" id="IPR050859">
    <property type="entry name" value="Class-I_PLP-dep_aminotransf"/>
</dbReference>
<evidence type="ECO:0000313" key="8">
    <source>
        <dbReference type="EMBL" id="GIN60997.1"/>
    </source>
</evidence>
<dbReference type="RefSeq" id="WP_095306297.1">
    <property type="nucleotide sequence ID" value="NZ_BORC01000001.1"/>
</dbReference>
<reference evidence="8" key="1">
    <citation type="submission" date="2021-03" db="EMBL/GenBank/DDBJ databases">
        <title>Antimicrobial resistance genes in bacteria isolated from Japanese honey, and their potential for conferring macrolide and lincosamide resistance in the American foulbrood pathogen Paenibacillus larvae.</title>
        <authorList>
            <person name="Okamoto M."/>
            <person name="Kumagai M."/>
            <person name="Kanamori H."/>
            <person name="Takamatsu D."/>
        </authorList>
    </citation>
    <scope>NUCLEOTIDE SEQUENCE</scope>
    <source>
        <strain evidence="8">J27TS8</strain>
    </source>
</reference>
<comment type="cofactor">
    <cofactor evidence="1">
        <name>pyridoxal 5'-phosphate</name>
        <dbReference type="ChEBI" id="CHEBI:597326"/>
    </cofactor>
</comment>
<name>A0A920BT79_9BACI</name>
<dbReference type="Gene3D" id="3.90.1150.10">
    <property type="entry name" value="Aspartate Aminotransferase, domain 1"/>
    <property type="match status" value="1"/>
</dbReference>
<keyword evidence="5" id="KW-0808">Transferase</keyword>
<dbReference type="GO" id="GO:0030170">
    <property type="term" value="F:pyridoxal phosphate binding"/>
    <property type="evidence" value="ECO:0007669"/>
    <property type="project" value="InterPro"/>
</dbReference>
<dbReference type="PANTHER" id="PTHR42790:SF19">
    <property type="entry name" value="KYNURENINE_ALPHA-AMINOADIPATE AMINOTRANSFERASE, MITOCHONDRIAL"/>
    <property type="match status" value="1"/>
</dbReference>
<dbReference type="GO" id="GO:1901605">
    <property type="term" value="P:alpha-amino acid metabolic process"/>
    <property type="evidence" value="ECO:0007669"/>
    <property type="project" value="TreeGrafter"/>
</dbReference>
<dbReference type="InterPro" id="IPR015422">
    <property type="entry name" value="PyrdxlP-dep_Trfase_small"/>
</dbReference>
<dbReference type="AlphaFoldDB" id="A0A920BT79"/>
<comment type="subunit">
    <text evidence="3">Homodimer.</text>
</comment>
<feature type="domain" description="Aminotransferase class I/classII large" evidence="7">
    <location>
        <begin position="30"/>
        <end position="383"/>
    </location>
</feature>
<dbReference type="InterPro" id="IPR015421">
    <property type="entry name" value="PyrdxlP-dep_Trfase_major"/>
</dbReference>
<comment type="caution">
    <text evidence="8">The sequence shown here is derived from an EMBL/GenBank/DDBJ whole genome shotgun (WGS) entry which is preliminary data.</text>
</comment>
<evidence type="ECO:0000256" key="4">
    <source>
        <dbReference type="ARBA" id="ARBA00022576"/>
    </source>
</evidence>
<keyword evidence="9" id="KW-1185">Reference proteome</keyword>
<proteinExistence type="inferred from homology"/>
<dbReference type="Pfam" id="PF00155">
    <property type="entry name" value="Aminotran_1_2"/>
    <property type="match status" value="1"/>
</dbReference>
<dbReference type="Proteomes" id="UP000682111">
    <property type="component" value="Unassembled WGS sequence"/>
</dbReference>
<evidence type="ECO:0000256" key="2">
    <source>
        <dbReference type="ARBA" id="ARBA00007441"/>
    </source>
</evidence>
<dbReference type="FunFam" id="3.40.640.10:FF:000053">
    <property type="entry name" value="Aminotransferase, class I"/>
    <property type="match status" value="1"/>
</dbReference>